<proteinExistence type="predicted"/>
<gene>
    <name evidence="2" type="ORF">EJ04DRAFT_588586</name>
</gene>
<feature type="compositionally biased region" description="Polar residues" evidence="1">
    <location>
        <begin position="33"/>
        <end position="46"/>
    </location>
</feature>
<dbReference type="Proteomes" id="UP000799444">
    <property type="component" value="Unassembled WGS sequence"/>
</dbReference>
<feature type="region of interest" description="Disordered" evidence="1">
    <location>
        <begin position="1"/>
        <end position="117"/>
    </location>
</feature>
<reference evidence="2" key="1">
    <citation type="journal article" date="2020" name="Stud. Mycol.">
        <title>101 Dothideomycetes genomes: a test case for predicting lifestyles and emergence of pathogens.</title>
        <authorList>
            <person name="Haridas S."/>
            <person name="Albert R."/>
            <person name="Binder M."/>
            <person name="Bloem J."/>
            <person name="Labutti K."/>
            <person name="Salamov A."/>
            <person name="Andreopoulos B."/>
            <person name="Baker S."/>
            <person name="Barry K."/>
            <person name="Bills G."/>
            <person name="Bluhm B."/>
            <person name="Cannon C."/>
            <person name="Castanera R."/>
            <person name="Culley D."/>
            <person name="Daum C."/>
            <person name="Ezra D."/>
            <person name="Gonzalez J."/>
            <person name="Henrissat B."/>
            <person name="Kuo A."/>
            <person name="Liang C."/>
            <person name="Lipzen A."/>
            <person name="Lutzoni F."/>
            <person name="Magnuson J."/>
            <person name="Mondo S."/>
            <person name="Nolan M."/>
            <person name="Ohm R."/>
            <person name="Pangilinan J."/>
            <person name="Park H.-J."/>
            <person name="Ramirez L."/>
            <person name="Alfaro M."/>
            <person name="Sun H."/>
            <person name="Tritt A."/>
            <person name="Yoshinaga Y."/>
            <person name="Zwiers L.-H."/>
            <person name="Turgeon B."/>
            <person name="Goodwin S."/>
            <person name="Spatafora J."/>
            <person name="Crous P."/>
            <person name="Grigoriev I."/>
        </authorList>
    </citation>
    <scope>NUCLEOTIDE SEQUENCE</scope>
    <source>
        <strain evidence="2">CBS 125425</strain>
    </source>
</reference>
<feature type="compositionally biased region" description="Polar residues" evidence="1">
    <location>
        <begin position="63"/>
        <end position="72"/>
    </location>
</feature>
<sequence>MRPFPTPKRRNSSDLAFHRPSSPRAIIARVGLTNVTPKRSSFPTRKQPSRHFKANTHPLPLSPSRTKPQTSTHHAHLRDSPRSRPHSTHLLRPPIHRLPTLPNPPPLHPHHIHQPHRNHKCLPNLPLASPLPPPTPQLPTPPNPPLLLQLHHDDLPLRPLLLPPLQTRARRRRHPYPRLLPANPLPRHTLHRLQRPPRVLLHRVWEARV</sequence>
<comment type="caution">
    <text evidence="2">The sequence shown here is derived from an EMBL/GenBank/DDBJ whole genome shotgun (WGS) entry which is preliminary data.</text>
</comment>
<name>A0A9P4QRF5_9PLEO</name>
<accession>A0A9P4QRF5</accession>
<protein>
    <submittedName>
        <fullName evidence="2">Uncharacterized protein</fullName>
    </submittedName>
</protein>
<dbReference type="EMBL" id="ML996241">
    <property type="protein sequence ID" value="KAF2729591.1"/>
    <property type="molecule type" value="Genomic_DNA"/>
</dbReference>
<keyword evidence="3" id="KW-1185">Reference proteome</keyword>
<organism evidence="2 3">
    <name type="scientific">Polyplosphaeria fusca</name>
    <dbReference type="NCBI Taxonomy" id="682080"/>
    <lineage>
        <taxon>Eukaryota</taxon>
        <taxon>Fungi</taxon>
        <taxon>Dikarya</taxon>
        <taxon>Ascomycota</taxon>
        <taxon>Pezizomycotina</taxon>
        <taxon>Dothideomycetes</taxon>
        <taxon>Pleosporomycetidae</taxon>
        <taxon>Pleosporales</taxon>
        <taxon>Tetraplosphaeriaceae</taxon>
        <taxon>Polyplosphaeria</taxon>
    </lineage>
</organism>
<dbReference type="AlphaFoldDB" id="A0A9P4QRF5"/>
<evidence type="ECO:0000313" key="2">
    <source>
        <dbReference type="EMBL" id="KAF2729591.1"/>
    </source>
</evidence>
<evidence type="ECO:0000313" key="3">
    <source>
        <dbReference type="Proteomes" id="UP000799444"/>
    </source>
</evidence>
<evidence type="ECO:0000256" key="1">
    <source>
        <dbReference type="SAM" id="MobiDB-lite"/>
    </source>
</evidence>
<feature type="compositionally biased region" description="Basic residues" evidence="1">
    <location>
        <begin position="108"/>
        <end position="117"/>
    </location>
</feature>